<proteinExistence type="inferred from homology"/>
<dbReference type="CDD" id="cd05233">
    <property type="entry name" value="SDR_c"/>
    <property type="match status" value="1"/>
</dbReference>
<dbReference type="NCBIfam" id="NF005559">
    <property type="entry name" value="PRK07231.1"/>
    <property type="match status" value="1"/>
</dbReference>
<dbReference type="SMART" id="SM00822">
    <property type="entry name" value="PKS_KR"/>
    <property type="match status" value="1"/>
</dbReference>
<dbReference type="PRINTS" id="PR00081">
    <property type="entry name" value="GDHRDH"/>
</dbReference>
<sequence length="251" mass="26381">MKLLEGRLALITGGARGIGAATARAMVAAGARVIIADKNVEAAGETARSIDPTGDRVSVEPLDVTDRAAIAALAATVEGRHGDISILVNNAGFAGELPLDDDGLMDLWDRMIEVNLTSVMLVTRAFLPSLRRTKGNVVNVSSVAAFVAPQGSYSYNASKAGVKLLTQTLARQLGPEGIRVNAVGPGTVRTDLTAPRMRRDPVWTEQVVQRVPLGRIGDPEDIADPIVFLASDWARFVTGTVLVADGGYLAV</sequence>
<dbReference type="Proteomes" id="UP001247754">
    <property type="component" value="Unassembled WGS sequence"/>
</dbReference>
<dbReference type="InterPro" id="IPR057326">
    <property type="entry name" value="KR_dom"/>
</dbReference>
<dbReference type="PRINTS" id="PR00080">
    <property type="entry name" value="SDRFAMILY"/>
</dbReference>
<dbReference type="PANTHER" id="PTHR42760:SF135">
    <property type="entry name" value="BLL7886 PROTEIN"/>
    <property type="match status" value="1"/>
</dbReference>
<dbReference type="InterPro" id="IPR036291">
    <property type="entry name" value="NAD(P)-bd_dom_sf"/>
</dbReference>
<organism evidence="3 4">
    <name type="scientific">Ruixingdingia sedimenti</name>
    <dbReference type="NCBI Taxonomy" id="3073604"/>
    <lineage>
        <taxon>Bacteria</taxon>
        <taxon>Pseudomonadati</taxon>
        <taxon>Pseudomonadota</taxon>
        <taxon>Alphaproteobacteria</taxon>
        <taxon>Rhodobacterales</taxon>
        <taxon>Paracoccaceae</taxon>
        <taxon>Ruixingdingia</taxon>
    </lineage>
</organism>
<dbReference type="PANTHER" id="PTHR42760">
    <property type="entry name" value="SHORT-CHAIN DEHYDROGENASES/REDUCTASES FAMILY MEMBER"/>
    <property type="match status" value="1"/>
</dbReference>
<dbReference type="Gene3D" id="3.40.50.720">
    <property type="entry name" value="NAD(P)-binding Rossmann-like Domain"/>
    <property type="match status" value="1"/>
</dbReference>
<evidence type="ECO:0000259" key="2">
    <source>
        <dbReference type="SMART" id="SM00822"/>
    </source>
</evidence>
<evidence type="ECO:0000313" key="4">
    <source>
        <dbReference type="Proteomes" id="UP001247754"/>
    </source>
</evidence>
<dbReference type="InterPro" id="IPR020904">
    <property type="entry name" value="Sc_DH/Rdtase_CS"/>
</dbReference>
<dbReference type="InterPro" id="IPR002347">
    <property type="entry name" value="SDR_fam"/>
</dbReference>
<keyword evidence="4" id="KW-1185">Reference proteome</keyword>
<keyword evidence="3" id="KW-0560">Oxidoreductase</keyword>
<dbReference type="PROSITE" id="PS00061">
    <property type="entry name" value="ADH_SHORT"/>
    <property type="match status" value="1"/>
</dbReference>
<feature type="domain" description="Ketoreductase" evidence="2">
    <location>
        <begin position="7"/>
        <end position="186"/>
    </location>
</feature>
<reference evidence="3 4" key="1">
    <citation type="submission" date="2023-09" db="EMBL/GenBank/DDBJ databases">
        <title>Xinfangfangia sedmenti sp. nov., isolated the sedment.</title>
        <authorList>
            <person name="Xu L."/>
        </authorList>
    </citation>
    <scope>NUCLEOTIDE SEQUENCE [LARGE SCALE GENOMIC DNA]</scope>
    <source>
        <strain evidence="3 4">LG-4</strain>
    </source>
</reference>
<dbReference type="Pfam" id="PF13561">
    <property type="entry name" value="adh_short_C2"/>
    <property type="match status" value="1"/>
</dbReference>
<comment type="similarity">
    <text evidence="1">Belongs to the short-chain dehydrogenases/reductases (SDR) family.</text>
</comment>
<evidence type="ECO:0000313" key="3">
    <source>
        <dbReference type="EMBL" id="MDR5654815.1"/>
    </source>
</evidence>
<dbReference type="RefSeq" id="WP_310458960.1">
    <property type="nucleotide sequence ID" value="NZ_JAVKPH010000034.1"/>
</dbReference>
<comment type="caution">
    <text evidence="3">The sequence shown here is derived from an EMBL/GenBank/DDBJ whole genome shotgun (WGS) entry which is preliminary data.</text>
</comment>
<name>A0ABU1FD55_9RHOB</name>
<dbReference type="EC" id="1.-.-.-" evidence="3"/>
<evidence type="ECO:0000256" key="1">
    <source>
        <dbReference type="ARBA" id="ARBA00006484"/>
    </source>
</evidence>
<protein>
    <submittedName>
        <fullName evidence="3">SDR family oxidoreductase</fullName>
        <ecNumber evidence="3">1.-.-.-</ecNumber>
    </submittedName>
</protein>
<accession>A0ABU1FD55</accession>
<dbReference type="SUPFAM" id="SSF51735">
    <property type="entry name" value="NAD(P)-binding Rossmann-fold domains"/>
    <property type="match status" value="1"/>
</dbReference>
<gene>
    <name evidence="3" type="ORF">RGD00_19570</name>
</gene>
<dbReference type="EMBL" id="JAVKPH010000034">
    <property type="protein sequence ID" value="MDR5654815.1"/>
    <property type="molecule type" value="Genomic_DNA"/>
</dbReference>
<dbReference type="GO" id="GO:0016491">
    <property type="term" value="F:oxidoreductase activity"/>
    <property type="evidence" value="ECO:0007669"/>
    <property type="project" value="UniProtKB-KW"/>
</dbReference>